<evidence type="ECO:0000256" key="1">
    <source>
        <dbReference type="SAM" id="SignalP"/>
    </source>
</evidence>
<evidence type="ECO:0000313" key="2">
    <source>
        <dbReference type="EMBL" id="KAK0716318.1"/>
    </source>
</evidence>
<dbReference type="Proteomes" id="UP001172102">
    <property type="component" value="Unassembled WGS sequence"/>
</dbReference>
<organism evidence="2 3">
    <name type="scientific">Lasiosphaeris hirsuta</name>
    <dbReference type="NCBI Taxonomy" id="260670"/>
    <lineage>
        <taxon>Eukaryota</taxon>
        <taxon>Fungi</taxon>
        <taxon>Dikarya</taxon>
        <taxon>Ascomycota</taxon>
        <taxon>Pezizomycotina</taxon>
        <taxon>Sordariomycetes</taxon>
        <taxon>Sordariomycetidae</taxon>
        <taxon>Sordariales</taxon>
        <taxon>Lasiosphaeriaceae</taxon>
        <taxon>Lasiosphaeris</taxon>
    </lineage>
</organism>
<proteinExistence type="predicted"/>
<evidence type="ECO:0000313" key="3">
    <source>
        <dbReference type="Proteomes" id="UP001172102"/>
    </source>
</evidence>
<feature type="signal peptide" evidence="1">
    <location>
        <begin position="1"/>
        <end position="21"/>
    </location>
</feature>
<gene>
    <name evidence="2" type="ORF">B0H67DRAFT_645955</name>
</gene>
<feature type="chain" id="PRO_5041396624" evidence="1">
    <location>
        <begin position="22"/>
        <end position="279"/>
    </location>
</feature>
<dbReference type="EMBL" id="JAUKUA010000004">
    <property type="protein sequence ID" value="KAK0716318.1"/>
    <property type="molecule type" value="Genomic_DNA"/>
</dbReference>
<reference evidence="2" key="1">
    <citation type="submission" date="2023-06" db="EMBL/GenBank/DDBJ databases">
        <title>Genome-scale phylogeny and comparative genomics of the fungal order Sordariales.</title>
        <authorList>
            <consortium name="Lawrence Berkeley National Laboratory"/>
            <person name="Hensen N."/>
            <person name="Bonometti L."/>
            <person name="Westerberg I."/>
            <person name="Brannstrom I.O."/>
            <person name="Guillou S."/>
            <person name="Cros-Aarteil S."/>
            <person name="Calhoun S."/>
            <person name="Haridas S."/>
            <person name="Kuo A."/>
            <person name="Mondo S."/>
            <person name="Pangilinan J."/>
            <person name="Riley R."/>
            <person name="Labutti K."/>
            <person name="Andreopoulos B."/>
            <person name="Lipzen A."/>
            <person name="Chen C."/>
            <person name="Yanf M."/>
            <person name="Daum C."/>
            <person name="Ng V."/>
            <person name="Clum A."/>
            <person name="Steindorff A."/>
            <person name="Ohm R."/>
            <person name="Martin F."/>
            <person name="Silar P."/>
            <person name="Natvig D."/>
            <person name="Lalanne C."/>
            <person name="Gautier V."/>
            <person name="Ament-Velasquez S.L."/>
            <person name="Kruys A."/>
            <person name="Hutchinson M.I."/>
            <person name="Powell A.J."/>
            <person name="Barry K."/>
            <person name="Miller A.N."/>
            <person name="Grigoriev I.V."/>
            <person name="Debuchy R."/>
            <person name="Gladieux P."/>
            <person name="Thoren M.H."/>
            <person name="Johannesson H."/>
        </authorList>
    </citation>
    <scope>NUCLEOTIDE SEQUENCE</scope>
    <source>
        <strain evidence="2">SMH4607-1</strain>
    </source>
</reference>
<accession>A0AA40AI72</accession>
<keyword evidence="1" id="KW-0732">Signal</keyword>
<keyword evidence="3" id="KW-1185">Reference proteome</keyword>
<dbReference type="AlphaFoldDB" id="A0AA40AI72"/>
<protein>
    <submittedName>
        <fullName evidence="2">Uncharacterized protein</fullName>
    </submittedName>
</protein>
<sequence>MVSFNTIVIAILASAITGTTAFKTPCRYPYDNCGWVLANGDFGYTYEELQAVAGTTDGSRIYDALYSCDSATGAISYSQWCGGASKCQTGIVPNDNCASARGKKDVYLCSLLKTLEFDPSRDLMTDRIVASQRAQAVLENSLVSRKGVYMITGLKIASGIVQSSTKETQHGPRLMVTANLAPVIGAPVEAGPGLDIAIANTRTVGHGWTVNKIVSTYRVIRIKLKWYGVAKYTYKSGGKYATDDSEDSDEDEEDRWDLELLDGGDILTDFPDSARVEVE</sequence>
<comment type="caution">
    <text evidence="2">The sequence shown here is derived from an EMBL/GenBank/DDBJ whole genome shotgun (WGS) entry which is preliminary data.</text>
</comment>
<name>A0AA40AI72_9PEZI</name>